<dbReference type="GO" id="GO:0043456">
    <property type="term" value="P:regulation of pentose-phosphate shunt"/>
    <property type="evidence" value="ECO:0007669"/>
    <property type="project" value="TreeGrafter"/>
</dbReference>
<dbReference type="GO" id="GO:0004331">
    <property type="term" value="F:fructose-2,6-bisphosphate 2-phosphatase activity"/>
    <property type="evidence" value="ECO:0007669"/>
    <property type="project" value="TreeGrafter"/>
</dbReference>
<dbReference type="InterPro" id="IPR001345">
    <property type="entry name" value="PG/BPGM_mutase_AS"/>
</dbReference>
<dbReference type="InterPro" id="IPR029033">
    <property type="entry name" value="His_PPase_superfam"/>
</dbReference>
<sequence length="197" mass="22870">MGKLILIRHGETDLNKAGVYFGKLDPELNCVGKSQGEKTRDVLENLKINYDNIYTSDLKRASETAQLVNYKNLEINYSSKLQELHFGIFEGYSYEQLKKIYPKELEFAEKNWENYNYKTGESVKELQERAVNFVEQELDLKKDNIIVTHWGVINTLLSYFFSKNLESYWKYSVNNGGIVIIEFLEDFPILKGLNIGG</sequence>
<dbReference type="SUPFAM" id="SSF53254">
    <property type="entry name" value="Phosphoglycerate mutase-like"/>
    <property type="match status" value="1"/>
</dbReference>
<organism evidence="4 5">
    <name type="scientific">Cetobacterium ceti</name>
    <dbReference type="NCBI Taxonomy" id="180163"/>
    <lineage>
        <taxon>Bacteria</taxon>
        <taxon>Fusobacteriati</taxon>
        <taxon>Fusobacteriota</taxon>
        <taxon>Fusobacteriia</taxon>
        <taxon>Fusobacteriales</taxon>
        <taxon>Fusobacteriaceae</taxon>
        <taxon>Cetobacterium</taxon>
    </lineage>
</organism>
<evidence type="ECO:0000313" key="4">
    <source>
        <dbReference type="EMBL" id="SJZ45071.1"/>
    </source>
</evidence>
<gene>
    <name evidence="4" type="ORF">SAMN02745174_00556</name>
</gene>
<evidence type="ECO:0000256" key="3">
    <source>
        <dbReference type="PIRSR" id="PIRSR613078-2"/>
    </source>
</evidence>
<evidence type="ECO:0000313" key="5">
    <source>
        <dbReference type="Proteomes" id="UP000191153"/>
    </source>
</evidence>
<dbReference type="PANTHER" id="PTHR46517">
    <property type="entry name" value="FRUCTOSE-2,6-BISPHOSPHATASE TIGAR"/>
    <property type="match status" value="1"/>
</dbReference>
<dbReference type="Proteomes" id="UP000191153">
    <property type="component" value="Unassembled WGS sequence"/>
</dbReference>
<dbReference type="InterPro" id="IPR051695">
    <property type="entry name" value="Phosphoglycerate_Mutase"/>
</dbReference>
<name>A0A1T4KRL6_9FUSO</name>
<protein>
    <submittedName>
        <fullName evidence="4">Alpha-ribazole phosphatase</fullName>
    </submittedName>
</protein>
<dbReference type="CDD" id="cd07067">
    <property type="entry name" value="HP_PGM_like"/>
    <property type="match status" value="1"/>
</dbReference>
<evidence type="ECO:0000256" key="1">
    <source>
        <dbReference type="ARBA" id="ARBA00022801"/>
    </source>
</evidence>
<dbReference type="PROSITE" id="PS00175">
    <property type="entry name" value="PG_MUTASE"/>
    <property type="match status" value="1"/>
</dbReference>
<feature type="active site" description="Proton donor/acceptor" evidence="2">
    <location>
        <position position="83"/>
    </location>
</feature>
<dbReference type="RefSeq" id="WP_078693083.1">
    <property type="nucleotide sequence ID" value="NZ_FUWX01000005.1"/>
</dbReference>
<dbReference type="GO" id="GO:0005829">
    <property type="term" value="C:cytosol"/>
    <property type="evidence" value="ECO:0007669"/>
    <property type="project" value="TreeGrafter"/>
</dbReference>
<reference evidence="4 5" key="1">
    <citation type="submission" date="2017-02" db="EMBL/GenBank/DDBJ databases">
        <authorList>
            <person name="Peterson S.W."/>
        </authorList>
    </citation>
    <scope>NUCLEOTIDE SEQUENCE [LARGE SCALE GENOMIC DNA]</scope>
    <source>
        <strain evidence="4 5">ATCC 700028</strain>
    </source>
</reference>
<proteinExistence type="predicted"/>
<dbReference type="GO" id="GO:0045820">
    <property type="term" value="P:negative regulation of glycolytic process"/>
    <property type="evidence" value="ECO:0007669"/>
    <property type="project" value="TreeGrafter"/>
</dbReference>
<dbReference type="PIRSF" id="PIRSF000709">
    <property type="entry name" value="6PFK_2-Ptase"/>
    <property type="match status" value="1"/>
</dbReference>
<accession>A0A1T4KRL6</accession>
<dbReference type="EMBL" id="FUWX01000005">
    <property type="protein sequence ID" value="SJZ45071.1"/>
    <property type="molecule type" value="Genomic_DNA"/>
</dbReference>
<dbReference type="STRING" id="180163.SAMN02745174_00556"/>
<dbReference type="Gene3D" id="3.40.50.1240">
    <property type="entry name" value="Phosphoglycerate mutase-like"/>
    <property type="match status" value="1"/>
</dbReference>
<dbReference type="AlphaFoldDB" id="A0A1T4KRL6"/>
<keyword evidence="5" id="KW-1185">Reference proteome</keyword>
<feature type="binding site" evidence="3">
    <location>
        <position position="60"/>
    </location>
    <ligand>
        <name>substrate</name>
    </ligand>
</feature>
<dbReference type="InterPro" id="IPR013078">
    <property type="entry name" value="His_Pase_superF_clade-1"/>
</dbReference>
<feature type="active site" description="Tele-phosphohistidine intermediate" evidence="2">
    <location>
        <position position="9"/>
    </location>
</feature>
<dbReference type="SMART" id="SM00855">
    <property type="entry name" value="PGAM"/>
    <property type="match status" value="1"/>
</dbReference>
<dbReference type="PANTHER" id="PTHR46517:SF1">
    <property type="entry name" value="FRUCTOSE-2,6-BISPHOSPHATASE TIGAR"/>
    <property type="match status" value="1"/>
</dbReference>
<dbReference type="OrthoDB" id="7925971at2"/>
<evidence type="ECO:0000256" key="2">
    <source>
        <dbReference type="PIRSR" id="PIRSR613078-1"/>
    </source>
</evidence>
<feature type="binding site" evidence="3">
    <location>
        <begin position="8"/>
        <end position="15"/>
    </location>
    <ligand>
        <name>substrate</name>
    </ligand>
</feature>
<keyword evidence="1" id="KW-0378">Hydrolase</keyword>
<dbReference type="Pfam" id="PF00300">
    <property type="entry name" value="His_Phos_1"/>
    <property type="match status" value="1"/>
</dbReference>